<feature type="coiled-coil region" evidence="1">
    <location>
        <begin position="150"/>
        <end position="177"/>
    </location>
</feature>
<dbReference type="AlphaFoldDB" id="A0A975CII5"/>
<sequence length="516" mass="56906">MDRPDRPSREWCQMLVHARRQHPAWVVLAAHRAPLILACLQSLLQSRVGGIDQEEAVQSLAAMLGEYANDPDFEVGTSDPDELLAQARRDITQWIGRRLLTEREGRLQATDALQHALTFAAGLRQRIMTSTASRLATVQREAEALALALNPDAEARATALERRIEALQAELAEVRAGRVQVLAGAPAIEGMKNLYELAMGLRADFRRVEDSYRAADRSLREAIISQQQNRGQVLDSLLDSHDALLQSPEGQVFHGFYEQLQGGGGLTEMAARLKEIRTHALAAMAFDDQQRSDLHWLVPLLVRESRQVMDARARSESDVRSFMQTGLAAEHHRVGQLVQQVLHAALGLDWSRQALRRTPADVPPAAQAFAQGNHQIKPLDRLVYSAAQDTPAPALCFDEQPARLDEMDDAFWAAFDTLDEAALLAQTATVLATHPEGLRWPELVRALPPEHDLQTLAVWLDAALHGGTDAQAAPRVQVPVALPDGGEYRFDLPDIAFTPIALQRARGDALAAEEGR</sequence>
<dbReference type="Proteomes" id="UP000663903">
    <property type="component" value="Chromosome"/>
</dbReference>
<protein>
    <submittedName>
        <fullName evidence="2">DUF3375 family protein</fullName>
    </submittedName>
</protein>
<organism evidence="2 3">
    <name type="scientific">Ottowia testudinis</name>
    <dbReference type="NCBI Taxonomy" id="2816950"/>
    <lineage>
        <taxon>Bacteria</taxon>
        <taxon>Pseudomonadati</taxon>
        <taxon>Pseudomonadota</taxon>
        <taxon>Betaproteobacteria</taxon>
        <taxon>Burkholderiales</taxon>
        <taxon>Comamonadaceae</taxon>
        <taxon>Ottowia</taxon>
    </lineage>
</organism>
<keyword evidence="3" id="KW-1185">Reference proteome</keyword>
<reference evidence="2" key="1">
    <citation type="submission" date="2021-03" db="EMBL/GenBank/DDBJ databases">
        <title>Ottowia sp. 27C isolated from the cloaca of a Giant Asian pond turtle (Heosemys grandis).</title>
        <authorList>
            <person name="Spergser J."/>
            <person name="Busse H.-J."/>
        </authorList>
    </citation>
    <scope>NUCLEOTIDE SEQUENCE</scope>
    <source>
        <strain evidence="2">27C</strain>
    </source>
</reference>
<evidence type="ECO:0000313" key="2">
    <source>
        <dbReference type="EMBL" id="QTD47078.1"/>
    </source>
</evidence>
<name>A0A975CII5_9BURK</name>
<evidence type="ECO:0000256" key="1">
    <source>
        <dbReference type="SAM" id="Coils"/>
    </source>
</evidence>
<proteinExistence type="predicted"/>
<dbReference type="KEGG" id="otd:J1M35_09540"/>
<dbReference type="RefSeq" id="WP_208010974.1">
    <property type="nucleotide sequence ID" value="NZ_CP071796.1"/>
</dbReference>
<evidence type="ECO:0000313" key="3">
    <source>
        <dbReference type="Proteomes" id="UP000663903"/>
    </source>
</evidence>
<accession>A0A975CII5</accession>
<dbReference type="InterPro" id="IPR021804">
    <property type="entry name" value="DUF3375"/>
</dbReference>
<gene>
    <name evidence="2" type="ORF">J1M35_09540</name>
</gene>
<dbReference type="Pfam" id="PF11855">
    <property type="entry name" value="DUF3375"/>
    <property type="match status" value="1"/>
</dbReference>
<keyword evidence="1" id="KW-0175">Coiled coil</keyword>
<dbReference type="EMBL" id="CP071796">
    <property type="protein sequence ID" value="QTD47078.1"/>
    <property type="molecule type" value="Genomic_DNA"/>
</dbReference>